<keyword evidence="1" id="KW-0732">Signal</keyword>
<dbReference type="EMBL" id="JARBJD010000068">
    <property type="protein sequence ID" value="KAK2955288.1"/>
    <property type="molecule type" value="Genomic_DNA"/>
</dbReference>
<feature type="chain" id="PRO_5045129218" evidence="1">
    <location>
        <begin position="22"/>
        <end position="262"/>
    </location>
</feature>
<accession>A0ABQ9XUX4</accession>
<feature type="signal peptide" evidence="1">
    <location>
        <begin position="1"/>
        <end position="21"/>
    </location>
</feature>
<name>A0ABQ9XUX4_9EUKA</name>
<evidence type="ECO:0000313" key="3">
    <source>
        <dbReference type="Proteomes" id="UP001281761"/>
    </source>
</evidence>
<organism evidence="2 3">
    <name type="scientific">Blattamonas nauphoetae</name>
    <dbReference type="NCBI Taxonomy" id="2049346"/>
    <lineage>
        <taxon>Eukaryota</taxon>
        <taxon>Metamonada</taxon>
        <taxon>Preaxostyla</taxon>
        <taxon>Oxymonadida</taxon>
        <taxon>Blattamonas</taxon>
    </lineage>
</organism>
<protein>
    <submittedName>
        <fullName evidence="2">Uncharacterized protein</fullName>
    </submittedName>
</protein>
<evidence type="ECO:0000256" key="1">
    <source>
        <dbReference type="SAM" id="SignalP"/>
    </source>
</evidence>
<dbReference type="Proteomes" id="UP001281761">
    <property type="component" value="Unassembled WGS sequence"/>
</dbReference>
<comment type="caution">
    <text evidence="2">The sequence shown here is derived from an EMBL/GenBank/DDBJ whole genome shotgun (WGS) entry which is preliminary data.</text>
</comment>
<gene>
    <name evidence="2" type="ORF">BLNAU_9679</name>
</gene>
<sequence length="262" mass="29981">MASVTVHPCMFFMTLFRDTCGVNDDDGNDTEYDENSLEFPTIDIFQNFELFSRNNFYKMDEHSIFPFASPILSPVSTPSPSPPPDPKPHVRAPKMIFAIKYMIFPNGLCLTMNQGTSYLKVFRRHSSLNIQVKTAITAEPNDPELHLPLYLCGVELNATRWSVDIRNQTSFSETIVTCSEIEFTPLNTERELGKYNKGQVLVKFEGCLFQQNHQSLMKEIARQTQMDSFENNPQHFWLVIIITPNKLAELQAVCDRITTPVD</sequence>
<proteinExistence type="predicted"/>
<evidence type="ECO:0000313" key="2">
    <source>
        <dbReference type="EMBL" id="KAK2955288.1"/>
    </source>
</evidence>
<keyword evidence="3" id="KW-1185">Reference proteome</keyword>
<reference evidence="2 3" key="1">
    <citation type="journal article" date="2022" name="bioRxiv">
        <title>Genomics of Preaxostyla Flagellates Illuminates Evolutionary Transitions and the Path Towards Mitochondrial Loss.</title>
        <authorList>
            <person name="Novak L.V.F."/>
            <person name="Treitli S.C."/>
            <person name="Pyrih J."/>
            <person name="Halakuc P."/>
            <person name="Pipaliya S.V."/>
            <person name="Vacek V."/>
            <person name="Brzon O."/>
            <person name="Soukal P."/>
            <person name="Eme L."/>
            <person name="Dacks J.B."/>
            <person name="Karnkowska A."/>
            <person name="Elias M."/>
            <person name="Hampl V."/>
        </authorList>
    </citation>
    <scope>NUCLEOTIDE SEQUENCE [LARGE SCALE GENOMIC DNA]</scope>
    <source>
        <strain evidence="2">NAU3</strain>
        <tissue evidence="2">Gut</tissue>
    </source>
</reference>